<evidence type="ECO:0000313" key="5">
    <source>
        <dbReference type="EMBL" id="MCA0152775.1"/>
    </source>
</evidence>
<feature type="chain" id="PRO_5047409588" evidence="2">
    <location>
        <begin position="22"/>
        <end position="566"/>
    </location>
</feature>
<dbReference type="InterPro" id="IPR026444">
    <property type="entry name" value="Secre_tail"/>
</dbReference>
<gene>
    <name evidence="5" type="ORF">LBV24_06075</name>
</gene>
<organism evidence="5 6">
    <name type="scientific">Winogradskyella vincentii</name>
    <dbReference type="NCBI Taxonomy" id="2877122"/>
    <lineage>
        <taxon>Bacteria</taxon>
        <taxon>Pseudomonadati</taxon>
        <taxon>Bacteroidota</taxon>
        <taxon>Flavobacteriia</taxon>
        <taxon>Flavobacteriales</taxon>
        <taxon>Flavobacteriaceae</taxon>
        <taxon>Winogradskyella</taxon>
    </lineage>
</organism>
<evidence type="ECO:0000259" key="3">
    <source>
        <dbReference type="Pfam" id="PF07593"/>
    </source>
</evidence>
<dbReference type="Pfam" id="PF13517">
    <property type="entry name" value="FG-GAP_3"/>
    <property type="match status" value="2"/>
</dbReference>
<proteinExistence type="predicted"/>
<dbReference type="PANTHER" id="PTHR16026">
    <property type="entry name" value="CARTILAGE ACIDIC PROTEIN 1"/>
    <property type="match status" value="1"/>
</dbReference>
<reference evidence="6" key="1">
    <citation type="submission" date="2023-07" db="EMBL/GenBank/DDBJ databases">
        <authorList>
            <person name="Yue Y."/>
        </authorList>
    </citation>
    <scope>NUCLEOTIDE SEQUENCE [LARGE SCALE GENOMIC DNA]</scope>
    <source>
        <strain evidence="6">2Y89</strain>
    </source>
</reference>
<feature type="signal peptide" evidence="2">
    <location>
        <begin position="1"/>
        <end position="21"/>
    </location>
</feature>
<dbReference type="SUPFAM" id="SSF69318">
    <property type="entry name" value="Integrin alpha N-terminal domain"/>
    <property type="match status" value="1"/>
</dbReference>
<dbReference type="Gene3D" id="2.130.10.130">
    <property type="entry name" value="Integrin alpha, N-terminal"/>
    <property type="match status" value="1"/>
</dbReference>
<protein>
    <submittedName>
        <fullName evidence="5">FG-GAP-like repeat-containing protein</fullName>
    </submittedName>
</protein>
<evidence type="ECO:0000259" key="4">
    <source>
        <dbReference type="Pfam" id="PF18962"/>
    </source>
</evidence>
<feature type="domain" description="ASPIC/UnbV" evidence="3">
    <location>
        <begin position="410"/>
        <end position="476"/>
    </location>
</feature>
<evidence type="ECO:0000313" key="6">
    <source>
        <dbReference type="Proteomes" id="UP001198402"/>
    </source>
</evidence>
<dbReference type="Proteomes" id="UP001198402">
    <property type="component" value="Unassembled WGS sequence"/>
</dbReference>
<sequence>MKFYQLILYLLSINLSVAQIAFDNEAEALGVEIICGNTLFGNGVSFFDYDNDGWDDLTVATADGDPIRFYKNINGNFVEQTLNITNNNWRNKQVNWVDIDNDGDNDLFVTSDTSINRLYENLGNMILQDITTSSGMLSEVLVTYGASWGDYNNDGFLDVFLSNRDTTIPNVLYKNNGNNTFSLVNTEADLITTGTLSFCSAFIDYNKDGFQDIYVANDKVEYPNSMYKNNGDGTFTEVGFETGTDIAIDAMSVTIGDYNSDSWLDIYVTNDVVGNVLLKNNGNGTFSDVTLSSNTVMNSVAWGSVFLDAENDGDLDIYVSAEHDGTVSGYLSSALFTNNNDEFILENEAIPDDYAISYSNAIGDIDNDGYPEILVNNINHDNIFLWKNNSNNTNNWLKVKLEGTISNRNGIGSMIEISVNGEKQYRYTLNGEGYLSQNSASEIFGIGDATVIDYVKVNWLSGTEDIFYNVSPNQNLKIVEGSSLSIEESNTSKIKLFPIPTTEILNIESSLHIEEVMVYNLLGEVNISTHVYKNEISLDVTSLKPGIYFLRLSSNSSQEIMKFIKK</sequence>
<accession>A0ABS7Y0J9</accession>
<dbReference type="InterPro" id="IPR028994">
    <property type="entry name" value="Integrin_alpha_N"/>
</dbReference>
<keyword evidence="1 2" id="KW-0732">Signal</keyword>
<keyword evidence="6" id="KW-1185">Reference proteome</keyword>
<name>A0ABS7Y0J9_9FLAO</name>
<dbReference type="NCBIfam" id="TIGR04183">
    <property type="entry name" value="Por_Secre_tail"/>
    <property type="match status" value="1"/>
</dbReference>
<dbReference type="Pfam" id="PF07593">
    <property type="entry name" value="UnbV_ASPIC"/>
    <property type="match status" value="1"/>
</dbReference>
<dbReference type="PANTHER" id="PTHR16026:SF0">
    <property type="entry name" value="CARTILAGE ACIDIC PROTEIN 1"/>
    <property type="match status" value="1"/>
</dbReference>
<feature type="domain" description="Secretion system C-terminal sorting" evidence="4">
    <location>
        <begin position="496"/>
        <end position="564"/>
    </location>
</feature>
<dbReference type="RefSeq" id="WP_224477709.1">
    <property type="nucleotide sequence ID" value="NZ_JAIUJS010000003.1"/>
</dbReference>
<dbReference type="Pfam" id="PF18962">
    <property type="entry name" value="Por_Secre_tail"/>
    <property type="match status" value="1"/>
</dbReference>
<dbReference type="InterPro" id="IPR011519">
    <property type="entry name" value="UnbV_ASPIC"/>
</dbReference>
<evidence type="ECO:0000256" key="1">
    <source>
        <dbReference type="ARBA" id="ARBA00022729"/>
    </source>
</evidence>
<evidence type="ECO:0000256" key="2">
    <source>
        <dbReference type="SAM" id="SignalP"/>
    </source>
</evidence>
<dbReference type="EMBL" id="JAIUJS010000003">
    <property type="protein sequence ID" value="MCA0152775.1"/>
    <property type="molecule type" value="Genomic_DNA"/>
</dbReference>
<dbReference type="InterPro" id="IPR027039">
    <property type="entry name" value="Crtac1"/>
</dbReference>
<dbReference type="InterPro" id="IPR013517">
    <property type="entry name" value="FG-GAP"/>
</dbReference>
<comment type="caution">
    <text evidence="5">The sequence shown here is derived from an EMBL/GenBank/DDBJ whole genome shotgun (WGS) entry which is preliminary data.</text>
</comment>